<reference evidence="11 12" key="1">
    <citation type="submission" date="2019-10" db="EMBL/GenBank/DDBJ databases">
        <title>Extracellular Electron Transfer in a Candidatus Methanoperedens spp. Enrichment Culture.</title>
        <authorList>
            <person name="Berger S."/>
            <person name="Rangel Shaw D."/>
            <person name="Berben T."/>
            <person name="In 'T Zandt M."/>
            <person name="Frank J."/>
            <person name="Reimann J."/>
            <person name="Jetten M.S.M."/>
            <person name="Welte C.U."/>
        </authorList>
    </citation>
    <scope>NUCLEOTIDE SEQUENCE [LARGE SCALE GENOMIC DNA]</scope>
    <source>
        <strain evidence="11">SB12</strain>
    </source>
</reference>
<comment type="subcellular location">
    <subcellularLocation>
        <location evidence="8">Cytoplasm</location>
    </subcellularLocation>
</comment>
<dbReference type="InterPro" id="IPR036631">
    <property type="entry name" value="MGMT_N_sf"/>
</dbReference>
<sequence length="191" mass="21394">MLHATVSSPVGPLHIDIEDDAVIRLDFDDIEMSDFFSDNVLYSLLALPESANEERLLAQTVLELAEYFQGERQDFGVPVRLYGTEFRRRTWQRLEAIPFGVVKSYGDIANELGQPKASRAVGGACGSNPVAIIVPCHRVAGSTGKLTGFGGGLKRKDFLLKLESKQLPFQRERYGFARQQRDVEKTRHPTR</sequence>
<dbReference type="InterPro" id="IPR008332">
    <property type="entry name" value="MethylG_MeTrfase_N"/>
</dbReference>
<dbReference type="InterPro" id="IPR036217">
    <property type="entry name" value="MethylDNA_cys_MeTrfase_DNAb"/>
</dbReference>
<dbReference type="Gene3D" id="1.10.10.10">
    <property type="entry name" value="Winged helix-like DNA-binding domain superfamily/Winged helix DNA-binding domain"/>
    <property type="match status" value="1"/>
</dbReference>
<dbReference type="InterPro" id="IPR023546">
    <property type="entry name" value="MGMT"/>
</dbReference>
<dbReference type="AlphaFoldDB" id="A0A833H563"/>
<dbReference type="InterPro" id="IPR036388">
    <property type="entry name" value="WH-like_DNA-bd_sf"/>
</dbReference>
<evidence type="ECO:0000256" key="7">
    <source>
        <dbReference type="ARBA" id="ARBA00049348"/>
    </source>
</evidence>
<dbReference type="InterPro" id="IPR014048">
    <property type="entry name" value="MethylDNA_cys_MeTrfase_DNA-bd"/>
</dbReference>
<comment type="catalytic activity">
    <reaction evidence="7 8">
        <text>a 6-O-methyl-2'-deoxyguanosine in DNA + L-cysteinyl-[protein] = S-methyl-L-cysteinyl-[protein] + a 2'-deoxyguanosine in DNA</text>
        <dbReference type="Rhea" id="RHEA:24000"/>
        <dbReference type="Rhea" id="RHEA-COMP:10131"/>
        <dbReference type="Rhea" id="RHEA-COMP:10132"/>
        <dbReference type="Rhea" id="RHEA-COMP:11367"/>
        <dbReference type="Rhea" id="RHEA-COMP:11368"/>
        <dbReference type="ChEBI" id="CHEBI:29950"/>
        <dbReference type="ChEBI" id="CHEBI:82612"/>
        <dbReference type="ChEBI" id="CHEBI:85445"/>
        <dbReference type="ChEBI" id="CHEBI:85448"/>
        <dbReference type="EC" id="2.1.1.63"/>
    </reaction>
</comment>
<comment type="catalytic activity">
    <reaction evidence="1 8">
        <text>a 4-O-methyl-thymidine in DNA + L-cysteinyl-[protein] = a thymidine in DNA + S-methyl-L-cysteinyl-[protein]</text>
        <dbReference type="Rhea" id="RHEA:53428"/>
        <dbReference type="Rhea" id="RHEA-COMP:10131"/>
        <dbReference type="Rhea" id="RHEA-COMP:10132"/>
        <dbReference type="Rhea" id="RHEA-COMP:13555"/>
        <dbReference type="Rhea" id="RHEA-COMP:13556"/>
        <dbReference type="ChEBI" id="CHEBI:29950"/>
        <dbReference type="ChEBI" id="CHEBI:82612"/>
        <dbReference type="ChEBI" id="CHEBI:137386"/>
        <dbReference type="ChEBI" id="CHEBI:137387"/>
        <dbReference type="EC" id="2.1.1.63"/>
    </reaction>
</comment>
<feature type="active site" description="Nucleophile; methyl group acceptor" evidence="8">
    <location>
        <position position="136"/>
    </location>
</feature>
<dbReference type="PANTHER" id="PTHR10815:SF13">
    <property type="entry name" value="METHYLATED-DNA--PROTEIN-CYSTEINE METHYLTRANSFERASE"/>
    <property type="match status" value="1"/>
</dbReference>
<dbReference type="EC" id="2.1.1.63" evidence="8"/>
<dbReference type="Pfam" id="PF02870">
    <property type="entry name" value="Methyltransf_1N"/>
    <property type="match status" value="1"/>
</dbReference>
<dbReference type="FunFam" id="1.10.10.10:FF:000214">
    <property type="entry name" value="Methylated-DNA--protein-cysteine methyltransferase"/>
    <property type="match status" value="1"/>
</dbReference>
<evidence type="ECO:0000313" key="12">
    <source>
        <dbReference type="Proteomes" id="UP000460298"/>
    </source>
</evidence>
<comment type="caution">
    <text evidence="11">The sequence shown here is derived from an EMBL/GenBank/DDBJ whole genome shotgun (WGS) entry which is preliminary data.</text>
</comment>
<evidence type="ECO:0000259" key="9">
    <source>
        <dbReference type="Pfam" id="PF01035"/>
    </source>
</evidence>
<dbReference type="CDD" id="cd06445">
    <property type="entry name" value="ATase"/>
    <property type="match status" value="1"/>
</dbReference>
<evidence type="ECO:0000256" key="1">
    <source>
        <dbReference type="ARBA" id="ARBA00001286"/>
    </source>
</evidence>
<dbReference type="HAMAP" id="MF_00772">
    <property type="entry name" value="OGT"/>
    <property type="match status" value="1"/>
</dbReference>
<comment type="similarity">
    <text evidence="2 8">Belongs to the MGMT family.</text>
</comment>
<dbReference type="GO" id="GO:0032259">
    <property type="term" value="P:methylation"/>
    <property type="evidence" value="ECO:0007669"/>
    <property type="project" value="UniProtKB-KW"/>
</dbReference>
<gene>
    <name evidence="11" type="ORF">F9K24_01980</name>
</gene>
<evidence type="ECO:0000256" key="5">
    <source>
        <dbReference type="ARBA" id="ARBA00022763"/>
    </source>
</evidence>
<dbReference type="GO" id="GO:0003908">
    <property type="term" value="F:methylated-DNA-[protein]-cysteine S-methyltransferase activity"/>
    <property type="evidence" value="ECO:0007669"/>
    <property type="project" value="UniProtKB-UniRule"/>
</dbReference>
<dbReference type="GO" id="GO:0005737">
    <property type="term" value="C:cytoplasm"/>
    <property type="evidence" value="ECO:0007669"/>
    <property type="project" value="UniProtKB-SubCell"/>
</dbReference>
<proteinExistence type="inferred from homology"/>
<keyword evidence="6 8" id="KW-0234">DNA repair</keyword>
<dbReference type="PANTHER" id="PTHR10815">
    <property type="entry name" value="METHYLATED-DNA--PROTEIN-CYSTEINE METHYLTRANSFERASE"/>
    <property type="match status" value="1"/>
</dbReference>
<accession>A0A833H563</accession>
<dbReference type="SUPFAM" id="SSF53155">
    <property type="entry name" value="Methylated DNA-protein cysteine methyltransferase domain"/>
    <property type="match status" value="1"/>
</dbReference>
<evidence type="ECO:0000259" key="10">
    <source>
        <dbReference type="Pfam" id="PF02870"/>
    </source>
</evidence>
<dbReference type="NCBIfam" id="TIGR00589">
    <property type="entry name" value="ogt"/>
    <property type="match status" value="1"/>
</dbReference>
<dbReference type="EMBL" id="WBUI01000001">
    <property type="protein sequence ID" value="KAB2935522.1"/>
    <property type="molecule type" value="Genomic_DNA"/>
</dbReference>
<keyword evidence="4 8" id="KW-0808">Transferase</keyword>
<evidence type="ECO:0000256" key="8">
    <source>
        <dbReference type="HAMAP-Rule" id="MF_00772"/>
    </source>
</evidence>
<evidence type="ECO:0000313" key="11">
    <source>
        <dbReference type="EMBL" id="KAB2935522.1"/>
    </source>
</evidence>
<feature type="domain" description="Methylated-DNA-[protein]-cysteine S-methyltransferase DNA binding" evidence="9">
    <location>
        <begin position="85"/>
        <end position="164"/>
    </location>
</feature>
<evidence type="ECO:0000256" key="4">
    <source>
        <dbReference type="ARBA" id="ARBA00022679"/>
    </source>
</evidence>
<evidence type="ECO:0000256" key="6">
    <source>
        <dbReference type="ARBA" id="ARBA00023204"/>
    </source>
</evidence>
<dbReference type="Pfam" id="PF01035">
    <property type="entry name" value="DNA_binding_1"/>
    <property type="match status" value="1"/>
</dbReference>
<comment type="function">
    <text evidence="8">Involved in the cellular defense against the biological effects of O6-methylguanine (O6-MeG) and O4-methylthymine (O4-MeT) in DNA. Repairs the methylated nucleobase in DNA by stoichiometrically transferring the methyl group to a cysteine residue in the enzyme. This is a suicide reaction: the enzyme is irreversibly inactivated.</text>
</comment>
<feature type="domain" description="Methylguanine DNA methyltransferase ribonuclease-like" evidence="10">
    <location>
        <begin position="1"/>
        <end position="81"/>
    </location>
</feature>
<evidence type="ECO:0000256" key="2">
    <source>
        <dbReference type="ARBA" id="ARBA00008711"/>
    </source>
</evidence>
<evidence type="ECO:0000256" key="3">
    <source>
        <dbReference type="ARBA" id="ARBA00022603"/>
    </source>
</evidence>
<dbReference type="Proteomes" id="UP000460298">
    <property type="component" value="Unassembled WGS sequence"/>
</dbReference>
<name>A0A833H563_9LEPT</name>
<comment type="miscellaneous">
    <text evidence="8">This enzyme catalyzes only one turnover and therefore is not strictly catalytic. According to one definition, an enzyme is a biocatalyst that acts repeatedly and over many reaction cycles.</text>
</comment>
<organism evidence="11 12">
    <name type="scientific">Leptonema illini</name>
    <dbReference type="NCBI Taxonomy" id="183"/>
    <lineage>
        <taxon>Bacteria</taxon>
        <taxon>Pseudomonadati</taxon>
        <taxon>Spirochaetota</taxon>
        <taxon>Spirochaetia</taxon>
        <taxon>Leptospirales</taxon>
        <taxon>Leptospiraceae</taxon>
        <taxon>Leptonema</taxon>
    </lineage>
</organism>
<keyword evidence="8" id="KW-0963">Cytoplasm</keyword>
<dbReference type="SUPFAM" id="SSF46767">
    <property type="entry name" value="Methylated DNA-protein cysteine methyltransferase, C-terminal domain"/>
    <property type="match status" value="1"/>
</dbReference>
<protein>
    <recommendedName>
        <fullName evidence="8">Methylated-DNA--protein-cysteine methyltransferase</fullName>
        <ecNumber evidence="8">2.1.1.63</ecNumber>
    </recommendedName>
    <alternativeName>
        <fullName evidence="8">6-O-methylguanine-DNA methyltransferase</fullName>
        <shortName evidence="8">MGMT</shortName>
    </alternativeName>
    <alternativeName>
        <fullName evidence="8">O-6-methylguanine-DNA-alkyltransferase</fullName>
    </alternativeName>
</protein>
<dbReference type="Gene3D" id="3.30.160.70">
    <property type="entry name" value="Methylated DNA-protein cysteine methyltransferase domain"/>
    <property type="match status" value="1"/>
</dbReference>
<keyword evidence="3 8" id="KW-0489">Methyltransferase</keyword>
<dbReference type="GO" id="GO:0006307">
    <property type="term" value="P:DNA alkylation repair"/>
    <property type="evidence" value="ECO:0007669"/>
    <property type="project" value="UniProtKB-UniRule"/>
</dbReference>
<keyword evidence="5 8" id="KW-0227">DNA damage</keyword>